<evidence type="ECO:0000256" key="1">
    <source>
        <dbReference type="SAM" id="MobiDB-lite"/>
    </source>
</evidence>
<organism evidence="3 4">
    <name type="scientific">Streptomyces thermolineatus</name>
    <dbReference type="NCBI Taxonomy" id="44033"/>
    <lineage>
        <taxon>Bacteria</taxon>
        <taxon>Bacillati</taxon>
        <taxon>Actinomycetota</taxon>
        <taxon>Actinomycetes</taxon>
        <taxon>Kitasatosporales</taxon>
        <taxon>Streptomycetaceae</taxon>
        <taxon>Streptomyces</taxon>
    </lineage>
</organism>
<feature type="region of interest" description="Disordered" evidence="1">
    <location>
        <begin position="1"/>
        <end position="85"/>
    </location>
</feature>
<keyword evidence="2" id="KW-0472">Membrane</keyword>
<accession>A0ABN3MCE3</accession>
<evidence type="ECO:0000313" key="3">
    <source>
        <dbReference type="EMBL" id="GAA2499308.1"/>
    </source>
</evidence>
<keyword evidence="2" id="KW-0812">Transmembrane</keyword>
<feature type="compositionally biased region" description="Low complexity" evidence="1">
    <location>
        <begin position="125"/>
        <end position="134"/>
    </location>
</feature>
<dbReference type="RefSeq" id="WP_344384538.1">
    <property type="nucleotide sequence ID" value="NZ_BAAATA010000026.1"/>
</dbReference>
<feature type="compositionally biased region" description="Gly residues" evidence="1">
    <location>
        <begin position="70"/>
        <end position="85"/>
    </location>
</feature>
<reference evidence="3 4" key="1">
    <citation type="journal article" date="2019" name="Int. J. Syst. Evol. Microbiol.">
        <title>The Global Catalogue of Microorganisms (GCM) 10K type strain sequencing project: providing services to taxonomists for standard genome sequencing and annotation.</title>
        <authorList>
            <consortium name="The Broad Institute Genomics Platform"/>
            <consortium name="The Broad Institute Genome Sequencing Center for Infectious Disease"/>
            <person name="Wu L."/>
            <person name="Ma J."/>
        </authorList>
    </citation>
    <scope>NUCLEOTIDE SEQUENCE [LARGE SCALE GENOMIC DNA]</scope>
    <source>
        <strain evidence="3 4">JCM 6307</strain>
    </source>
</reference>
<dbReference type="EMBL" id="BAAATA010000026">
    <property type="protein sequence ID" value="GAA2499308.1"/>
    <property type="molecule type" value="Genomic_DNA"/>
</dbReference>
<feature type="compositionally biased region" description="Pro residues" evidence="1">
    <location>
        <begin position="45"/>
        <end position="56"/>
    </location>
</feature>
<keyword evidence="4" id="KW-1185">Reference proteome</keyword>
<feature type="transmembrane region" description="Helical" evidence="2">
    <location>
        <begin position="89"/>
        <end position="109"/>
    </location>
</feature>
<feature type="region of interest" description="Disordered" evidence="1">
    <location>
        <begin position="111"/>
        <end position="140"/>
    </location>
</feature>
<comment type="caution">
    <text evidence="3">The sequence shown here is derived from an EMBL/GenBank/DDBJ whole genome shotgun (WGS) entry which is preliminary data.</text>
</comment>
<sequence>MSETPQVDPRQGAGESRPTLPLGRATPLRGLAPQDSGQEVTPVPGQAPPPVPPQVPDAPSAWSRPVPTGGPDGPDGPGGGPRGGSARGLLIGGAAALVVAVIAGVAVATSGGDDHGTASRPPSDAPSGVPGGAAEPEEPPAKAFTEVPEGCELVRPSTVEEIVPGAVCTPGVMDDKDLASMITRSPSWKKADYSRPYRTLDAHVVVSPGAEGLYDMEKETALKDIGDLRKVLDSRSVGGLGEEAFMVHSGDADGSLVRAEVIVREGNATITAEFIYNRKDSGTTRQQSEEAVIAAARDVLASLS</sequence>
<name>A0ABN3MCE3_9ACTN</name>
<proteinExistence type="predicted"/>
<gene>
    <name evidence="3" type="ORF">GCM10010406_39810</name>
</gene>
<evidence type="ECO:0000256" key="2">
    <source>
        <dbReference type="SAM" id="Phobius"/>
    </source>
</evidence>
<keyword evidence="2" id="KW-1133">Transmembrane helix</keyword>
<dbReference type="Proteomes" id="UP001501358">
    <property type="component" value="Unassembled WGS sequence"/>
</dbReference>
<protein>
    <submittedName>
        <fullName evidence="3">Uncharacterized protein</fullName>
    </submittedName>
</protein>
<evidence type="ECO:0000313" key="4">
    <source>
        <dbReference type="Proteomes" id="UP001501358"/>
    </source>
</evidence>